<proteinExistence type="predicted"/>
<dbReference type="Proteomes" id="UP001209878">
    <property type="component" value="Unassembled WGS sequence"/>
</dbReference>
<evidence type="ECO:0000313" key="1">
    <source>
        <dbReference type="EMBL" id="KAK2169366.1"/>
    </source>
</evidence>
<name>A0AAD9KDM7_RIDPI</name>
<keyword evidence="2" id="KW-1185">Reference proteome</keyword>
<gene>
    <name evidence="1" type="ORF">NP493_1193g01015</name>
</gene>
<comment type="caution">
    <text evidence="1">The sequence shown here is derived from an EMBL/GenBank/DDBJ whole genome shotgun (WGS) entry which is preliminary data.</text>
</comment>
<reference evidence="1" key="1">
    <citation type="journal article" date="2023" name="Mol. Biol. Evol.">
        <title>Third-Generation Sequencing Reveals the Adaptive Role of the Epigenome in Three Deep-Sea Polychaetes.</title>
        <authorList>
            <person name="Perez M."/>
            <person name="Aroh O."/>
            <person name="Sun Y."/>
            <person name="Lan Y."/>
            <person name="Juniper S.K."/>
            <person name="Young C.R."/>
            <person name="Angers B."/>
            <person name="Qian P.Y."/>
        </authorList>
    </citation>
    <scope>NUCLEOTIDE SEQUENCE</scope>
    <source>
        <strain evidence="1">R07B-5</strain>
    </source>
</reference>
<accession>A0AAD9KDM7</accession>
<organism evidence="1 2">
    <name type="scientific">Ridgeia piscesae</name>
    <name type="common">Tubeworm</name>
    <dbReference type="NCBI Taxonomy" id="27915"/>
    <lineage>
        <taxon>Eukaryota</taxon>
        <taxon>Metazoa</taxon>
        <taxon>Spiralia</taxon>
        <taxon>Lophotrochozoa</taxon>
        <taxon>Annelida</taxon>
        <taxon>Polychaeta</taxon>
        <taxon>Sedentaria</taxon>
        <taxon>Canalipalpata</taxon>
        <taxon>Sabellida</taxon>
        <taxon>Siboglinidae</taxon>
        <taxon>Ridgeia</taxon>
    </lineage>
</organism>
<dbReference type="EMBL" id="JAODUO010001191">
    <property type="protein sequence ID" value="KAK2169366.1"/>
    <property type="molecule type" value="Genomic_DNA"/>
</dbReference>
<dbReference type="AlphaFoldDB" id="A0AAD9KDM7"/>
<sequence length="113" mass="13048">MTLQTHVALQTHKTLQTHNAVTVHKKLSRSRDTHFPTSRIKSTTVVHHKQTHTARLCFCNHIYSGFMFFSLKPHPKRWSTIILSLFTRNKYPESSTEAFSLASEQLTTRSHSS</sequence>
<protein>
    <submittedName>
        <fullName evidence="1">Uncharacterized protein</fullName>
    </submittedName>
</protein>
<evidence type="ECO:0000313" key="2">
    <source>
        <dbReference type="Proteomes" id="UP001209878"/>
    </source>
</evidence>